<reference evidence="2" key="1">
    <citation type="submission" date="2021-01" db="EMBL/GenBank/DDBJ databases">
        <authorList>
            <person name="Corre E."/>
            <person name="Pelletier E."/>
            <person name="Niang G."/>
            <person name="Scheremetjew M."/>
            <person name="Finn R."/>
            <person name="Kale V."/>
            <person name="Holt S."/>
            <person name="Cochrane G."/>
            <person name="Meng A."/>
            <person name="Brown T."/>
            <person name="Cohen L."/>
        </authorList>
    </citation>
    <scope>NUCLEOTIDE SEQUENCE</scope>
    <source>
        <strain evidence="2">CCMP281</strain>
    </source>
</reference>
<feature type="compositionally biased region" description="Polar residues" evidence="1">
    <location>
        <begin position="1"/>
        <end position="10"/>
    </location>
</feature>
<organism evidence="2">
    <name type="scientific">Haptolina ericina</name>
    <dbReference type="NCBI Taxonomy" id="156174"/>
    <lineage>
        <taxon>Eukaryota</taxon>
        <taxon>Haptista</taxon>
        <taxon>Haptophyta</taxon>
        <taxon>Prymnesiophyceae</taxon>
        <taxon>Prymnesiales</taxon>
        <taxon>Prymnesiaceae</taxon>
        <taxon>Haptolina</taxon>
    </lineage>
</organism>
<evidence type="ECO:0000256" key="1">
    <source>
        <dbReference type="SAM" id="MobiDB-lite"/>
    </source>
</evidence>
<accession>A0A7S3AJL3</accession>
<evidence type="ECO:0000313" key="2">
    <source>
        <dbReference type="EMBL" id="CAE0105918.1"/>
    </source>
</evidence>
<gene>
    <name evidence="2" type="ORF">HERI1096_LOCUS6576</name>
</gene>
<name>A0A7S3AJL3_9EUKA</name>
<sequence>MAALESTSVQAVLETPSELDAPGAEEGAVNPLSVEDNRWDAHFTPMYALHEEFVRDDTENCLLANVVTRRSSCKGDRGADHPIADEAAEETTLIEADIMERTLRFLFGDPAGVKATGPSGSATRATLGLIVNCFAVRNALWPSRRAEIKALLDDEQGRFDKEELLAHNKA</sequence>
<protein>
    <submittedName>
        <fullName evidence="2">Uncharacterized protein</fullName>
    </submittedName>
</protein>
<dbReference type="EMBL" id="HBHX01011824">
    <property type="protein sequence ID" value="CAE0105918.1"/>
    <property type="molecule type" value="Transcribed_RNA"/>
</dbReference>
<proteinExistence type="predicted"/>
<dbReference type="AlphaFoldDB" id="A0A7S3AJL3"/>
<feature type="region of interest" description="Disordered" evidence="1">
    <location>
        <begin position="1"/>
        <end position="29"/>
    </location>
</feature>